<dbReference type="OMA" id="TLYCAVR"/>
<organism evidence="6 7">
    <name type="scientific">Hippocampus comes</name>
    <name type="common">Tiger tail seahorse</name>
    <dbReference type="NCBI Taxonomy" id="109280"/>
    <lineage>
        <taxon>Eukaryota</taxon>
        <taxon>Metazoa</taxon>
        <taxon>Chordata</taxon>
        <taxon>Craniata</taxon>
        <taxon>Vertebrata</taxon>
        <taxon>Euteleostomi</taxon>
        <taxon>Actinopterygii</taxon>
        <taxon>Neopterygii</taxon>
        <taxon>Teleostei</taxon>
        <taxon>Neoteleostei</taxon>
        <taxon>Acanthomorphata</taxon>
        <taxon>Syngnathiaria</taxon>
        <taxon>Syngnathiformes</taxon>
        <taxon>Syngnathoidei</taxon>
        <taxon>Syngnathidae</taxon>
        <taxon>Hippocampus</taxon>
    </lineage>
</organism>
<dbReference type="AlphaFoldDB" id="A0A3Q3DQM4"/>
<keyword evidence="1 2" id="KW-0728">SH3 domain</keyword>
<dbReference type="GeneTree" id="ENSGT00940000158812"/>
<dbReference type="PANTHER" id="PTHR15706:SF10">
    <property type="entry name" value="NADPH OXIDASE ORGANIZER 1"/>
    <property type="match status" value="1"/>
</dbReference>
<dbReference type="GO" id="GO:0042554">
    <property type="term" value="P:superoxide anion generation"/>
    <property type="evidence" value="ECO:0007669"/>
    <property type="project" value="TreeGrafter"/>
</dbReference>
<dbReference type="GO" id="GO:0005737">
    <property type="term" value="C:cytoplasm"/>
    <property type="evidence" value="ECO:0007669"/>
    <property type="project" value="TreeGrafter"/>
</dbReference>
<dbReference type="FunFam" id="2.30.30.40:FF:000219">
    <property type="entry name" value="NADPH oxidase organizer 1"/>
    <property type="match status" value="1"/>
</dbReference>
<feature type="domain" description="PX" evidence="5">
    <location>
        <begin position="1"/>
        <end position="114"/>
    </location>
</feature>
<dbReference type="Pfam" id="PF00018">
    <property type="entry name" value="SH3_1"/>
    <property type="match status" value="1"/>
</dbReference>
<dbReference type="InterPro" id="IPR036028">
    <property type="entry name" value="SH3-like_dom_sf"/>
</dbReference>
<name>A0A3Q3DQM4_HIPCM</name>
<dbReference type="FunFam" id="2.30.30.40:FF:000233">
    <property type="entry name" value="NADPH oxidase organizer 1"/>
    <property type="match status" value="1"/>
</dbReference>
<dbReference type="InterPro" id="IPR001452">
    <property type="entry name" value="SH3_domain"/>
</dbReference>
<dbReference type="SUPFAM" id="SSF64268">
    <property type="entry name" value="PX domain"/>
    <property type="match status" value="1"/>
</dbReference>
<dbReference type="InterPro" id="IPR035758">
    <property type="entry name" value="NoxO1_SH3_2"/>
</dbReference>
<protein>
    <submittedName>
        <fullName evidence="6">NADPH oxidase organizer 1b</fullName>
    </submittedName>
</protein>
<reference evidence="6" key="2">
    <citation type="submission" date="2025-09" db="UniProtKB">
        <authorList>
            <consortium name="Ensembl"/>
        </authorList>
    </citation>
    <scope>IDENTIFICATION</scope>
</reference>
<feature type="compositionally biased region" description="Low complexity" evidence="3">
    <location>
        <begin position="423"/>
        <end position="444"/>
    </location>
</feature>
<dbReference type="Gene3D" id="3.30.1520.10">
    <property type="entry name" value="Phox-like domain"/>
    <property type="match status" value="1"/>
</dbReference>
<dbReference type="PROSITE" id="PS50195">
    <property type="entry name" value="PX"/>
    <property type="match status" value="1"/>
</dbReference>
<sequence>KCMARPPITVQMFMISVLWSDENEVIVYRSYNDFKNFHKQLKKKFPVFDPSQNNSRMIPKFKGNCTRACQSGSKRSIQRMKDLQGYCDKLLMCHEMVTRGSEVTQFFTPLDQDMVPDFTKNCVMILLPDDSSARGGGGGGGGGGRVWGGGVGSVTPPFVTETYRCVAPYETKDTKNRPFKVAKDETLEVLIKDPAGWWLVENEDKCIAWFPAPYLEKEEDDERGLQQQGAFYCAVRNYFTKKADEVSVPIGSVVEVLRMSDDGWWLTRFNDKVGYVPSMYLQPYNNPCTGLLSLQKKLNRSTHNLTISGLPLDARSPAELARETHPGQSFALQPGAQSSGCGYVAKARFMELLSETQTVPAQVEVNDTRLESRVRSISTSSSIDTSVSSVSSSSSTSSADAFVPFPQQSVSPSERSHQERRNSSASYLSSGSSESFSSRGSDTGPVPPTVPPRPKKEEILNRCSSVTRKAALESKTQLQRWPDSTIHSRL</sequence>
<evidence type="ECO:0000259" key="4">
    <source>
        <dbReference type="PROSITE" id="PS50002"/>
    </source>
</evidence>
<evidence type="ECO:0000256" key="3">
    <source>
        <dbReference type="SAM" id="MobiDB-lite"/>
    </source>
</evidence>
<evidence type="ECO:0000313" key="6">
    <source>
        <dbReference type="Ensembl" id="ENSHCOP00000018055.1"/>
    </source>
</evidence>
<reference evidence="6" key="1">
    <citation type="submission" date="2025-08" db="UniProtKB">
        <authorList>
            <consortium name="Ensembl"/>
        </authorList>
    </citation>
    <scope>IDENTIFICATION</scope>
</reference>
<feature type="domain" description="SH3" evidence="4">
    <location>
        <begin position="158"/>
        <end position="220"/>
    </location>
</feature>
<evidence type="ECO:0000259" key="5">
    <source>
        <dbReference type="PROSITE" id="PS50195"/>
    </source>
</evidence>
<accession>A0A3Q3DQM4</accession>
<dbReference type="SMART" id="SM00326">
    <property type="entry name" value="SH3"/>
    <property type="match status" value="2"/>
</dbReference>
<keyword evidence="7" id="KW-1185">Reference proteome</keyword>
<dbReference type="Pfam" id="PF00787">
    <property type="entry name" value="PX"/>
    <property type="match status" value="1"/>
</dbReference>
<dbReference type="PANTHER" id="PTHR15706">
    <property type="entry name" value="SH3 MULTIPLE DOMAIN"/>
    <property type="match status" value="1"/>
</dbReference>
<feature type="compositionally biased region" description="Low complexity" evidence="3">
    <location>
        <begin position="375"/>
        <end position="401"/>
    </location>
</feature>
<dbReference type="InterPro" id="IPR051228">
    <property type="entry name" value="NADPH_Oxidase/PX-Domain"/>
</dbReference>
<feature type="domain" description="SH3" evidence="4">
    <location>
        <begin position="227"/>
        <end position="286"/>
    </location>
</feature>
<dbReference type="STRING" id="109280.ENSHCOP00000018055"/>
<dbReference type="InterPro" id="IPR001683">
    <property type="entry name" value="PX_dom"/>
</dbReference>
<dbReference type="Proteomes" id="UP000264820">
    <property type="component" value="Unplaced"/>
</dbReference>
<dbReference type="SUPFAM" id="SSF50044">
    <property type="entry name" value="SH3-domain"/>
    <property type="match status" value="2"/>
</dbReference>
<dbReference type="GO" id="GO:0016176">
    <property type="term" value="F:superoxide-generating NADPH oxidase activator activity"/>
    <property type="evidence" value="ECO:0007669"/>
    <property type="project" value="TreeGrafter"/>
</dbReference>
<evidence type="ECO:0000313" key="7">
    <source>
        <dbReference type="Proteomes" id="UP000264820"/>
    </source>
</evidence>
<dbReference type="InterPro" id="IPR036871">
    <property type="entry name" value="PX_dom_sf"/>
</dbReference>
<dbReference type="CDD" id="cd12024">
    <property type="entry name" value="SH3_NoxO1_2"/>
    <property type="match status" value="1"/>
</dbReference>
<dbReference type="Ensembl" id="ENSHCOT00000012217.1">
    <property type="protein sequence ID" value="ENSHCOP00000018055.1"/>
    <property type="gene ID" value="ENSHCOG00000002329.1"/>
</dbReference>
<feature type="region of interest" description="Disordered" evidence="3">
    <location>
        <begin position="372"/>
        <end position="490"/>
    </location>
</feature>
<evidence type="ECO:0000256" key="1">
    <source>
        <dbReference type="ARBA" id="ARBA00022443"/>
    </source>
</evidence>
<evidence type="ECO:0000256" key="2">
    <source>
        <dbReference type="PROSITE-ProRule" id="PRU00192"/>
    </source>
</evidence>
<proteinExistence type="predicted"/>
<dbReference type="PROSITE" id="PS50002">
    <property type="entry name" value="SH3"/>
    <property type="match status" value="2"/>
</dbReference>
<dbReference type="Gene3D" id="2.30.30.40">
    <property type="entry name" value="SH3 Domains"/>
    <property type="match status" value="2"/>
</dbReference>
<dbReference type="GO" id="GO:0035091">
    <property type="term" value="F:phosphatidylinositol binding"/>
    <property type="evidence" value="ECO:0007669"/>
    <property type="project" value="InterPro"/>
</dbReference>